<dbReference type="KEGG" id="psoj:PHYSODRAFT_436694"/>
<reference evidence="2 3" key="1">
    <citation type="journal article" date="2006" name="Science">
        <title>Phytophthora genome sequences uncover evolutionary origins and mechanisms of pathogenesis.</title>
        <authorList>
            <person name="Tyler B.M."/>
            <person name="Tripathy S."/>
            <person name="Zhang X."/>
            <person name="Dehal P."/>
            <person name="Jiang R.H."/>
            <person name="Aerts A."/>
            <person name="Arredondo F.D."/>
            <person name="Baxter L."/>
            <person name="Bensasson D."/>
            <person name="Beynon J.L."/>
            <person name="Chapman J."/>
            <person name="Damasceno C.M."/>
            <person name="Dorrance A.E."/>
            <person name="Dou D."/>
            <person name="Dickerman A.W."/>
            <person name="Dubchak I.L."/>
            <person name="Garbelotto M."/>
            <person name="Gijzen M."/>
            <person name="Gordon S.G."/>
            <person name="Govers F."/>
            <person name="Grunwald N.J."/>
            <person name="Huang W."/>
            <person name="Ivors K.L."/>
            <person name="Jones R.W."/>
            <person name="Kamoun S."/>
            <person name="Krampis K."/>
            <person name="Lamour K.H."/>
            <person name="Lee M.K."/>
            <person name="McDonald W.H."/>
            <person name="Medina M."/>
            <person name="Meijer H.J."/>
            <person name="Nordberg E.K."/>
            <person name="Maclean D.J."/>
            <person name="Ospina-Giraldo M.D."/>
            <person name="Morris P.F."/>
            <person name="Phuntumart V."/>
            <person name="Putnam N.H."/>
            <person name="Rash S."/>
            <person name="Rose J.K."/>
            <person name="Sakihama Y."/>
            <person name="Salamov A.A."/>
            <person name="Savidor A."/>
            <person name="Scheuring C.F."/>
            <person name="Smith B.M."/>
            <person name="Sobral B.W."/>
            <person name="Terry A."/>
            <person name="Torto-Alalibo T.A."/>
            <person name="Win J."/>
            <person name="Xu Z."/>
            <person name="Zhang H."/>
            <person name="Grigoriev I.V."/>
            <person name="Rokhsar D.S."/>
            <person name="Boore J.L."/>
        </authorList>
    </citation>
    <scope>NUCLEOTIDE SEQUENCE [LARGE SCALE GENOMIC DNA]</scope>
    <source>
        <strain evidence="2 3">P6497</strain>
    </source>
</reference>
<evidence type="ECO:0000313" key="3">
    <source>
        <dbReference type="Proteomes" id="UP000002640"/>
    </source>
</evidence>
<dbReference type="EMBL" id="JH159151">
    <property type="protein sequence ID" value="EGZ28928.1"/>
    <property type="molecule type" value="Genomic_DNA"/>
</dbReference>
<protein>
    <submittedName>
        <fullName evidence="2">Uncharacterized protein</fullName>
    </submittedName>
</protein>
<gene>
    <name evidence="2" type="ORF">PHYSODRAFT_436694</name>
</gene>
<dbReference type="GeneID" id="20652538"/>
<feature type="region of interest" description="Disordered" evidence="1">
    <location>
        <begin position="33"/>
        <end position="55"/>
    </location>
</feature>
<evidence type="ECO:0000256" key="1">
    <source>
        <dbReference type="SAM" id="MobiDB-lite"/>
    </source>
</evidence>
<organism evidence="2 3">
    <name type="scientific">Phytophthora sojae (strain P6497)</name>
    <name type="common">Soybean stem and root rot agent</name>
    <name type="synonym">Phytophthora megasperma f. sp. glycines</name>
    <dbReference type="NCBI Taxonomy" id="1094619"/>
    <lineage>
        <taxon>Eukaryota</taxon>
        <taxon>Sar</taxon>
        <taxon>Stramenopiles</taxon>
        <taxon>Oomycota</taxon>
        <taxon>Peronosporomycetes</taxon>
        <taxon>Peronosporales</taxon>
        <taxon>Peronosporaceae</taxon>
        <taxon>Phytophthora</taxon>
    </lineage>
</organism>
<name>G4YMQ3_PHYSP</name>
<feature type="non-terminal residue" evidence="2">
    <location>
        <position position="1"/>
    </location>
</feature>
<feature type="non-terminal residue" evidence="2">
    <location>
        <position position="55"/>
    </location>
</feature>
<proteinExistence type="predicted"/>
<evidence type="ECO:0000313" key="2">
    <source>
        <dbReference type="EMBL" id="EGZ28928.1"/>
    </source>
</evidence>
<sequence>QVGSLAFVGPLQHAAFTRSQYVEVTRLHDDTATVNVAGPDPPRLARTAKVPSSVI</sequence>
<accession>G4YMQ3</accession>
<dbReference type="RefSeq" id="XP_009516203.1">
    <property type="nucleotide sequence ID" value="XM_009517908.1"/>
</dbReference>
<dbReference type="AlphaFoldDB" id="G4YMQ3"/>
<keyword evidence="3" id="KW-1185">Reference proteome</keyword>
<dbReference type="Proteomes" id="UP000002640">
    <property type="component" value="Unassembled WGS sequence"/>
</dbReference>
<dbReference type="InParanoid" id="G4YMQ3"/>